<name>A0A699HG77_TANCI</name>
<dbReference type="Pfam" id="PF21530">
    <property type="entry name" value="Pif1_2B_dom"/>
    <property type="match status" value="1"/>
</dbReference>
<dbReference type="Pfam" id="PF05970">
    <property type="entry name" value="PIF1"/>
    <property type="match status" value="1"/>
</dbReference>
<keyword evidence="1 5" id="KW-0347">Helicase</keyword>
<protein>
    <recommendedName>
        <fullName evidence="1">ATP-dependent DNA helicase</fullName>
        <ecNumber evidence="1">5.6.2.3</ecNumber>
    </recommendedName>
</protein>
<dbReference type="GO" id="GO:0006310">
    <property type="term" value="P:DNA recombination"/>
    <property type="evidence" value="ECO:0007669"/>
    <property type="project" value="UniProtKB-KW"/>
</dbReference>
<keyword evidence="1" id="KW-0067">ATP-binding</keyword>
<dbReference type="InterPro" id="IPR010285">
    <property type="entry name" value="DNA_helicase_pif1-like_DEAD"/>
</dbReference>
<dbReference type="Pfam" id="PF14214">
    <property type="entry name" value="Helitron_like_N"/>
    <property type="match status" value="1"/>
</dbReference>
<feature type="domain" description="Helitron helicase-like" evidence="3">
    <location>
        <begin position="70"/>
        <end position="159"/>
    </location>
</feature>
<accession>A0A699HG77</accession>
<dbReference type="InterPro" id="IPR025476">
    <property type="entry name" value="Helitron_helicase-like"/>
</dbReference>
<dbReference type="GO" id="GO:0000723">
    <property type="term" value="P:telomere maintenance"/>
    <property type="evidence" value="ECO:0007669"/>
    <property type="project" value="InterPro"/>
</dbReference>
<dbReference type="GO" id="GO:0043139">
    <property type="term" value="F:5'-3' DNA helicase activity"/>
    <property type="evidence" value="ECO:0007669"/>
    <property type="project" value="UniProtKB-EC"/>
</dbReference>
<keyword evidence="1" id="KW-0547">Nucleotide-binding</keyword>
<dbReference type="PANTHER" id="PTHR10492">
    <property type="match status" value="1"/>
</dbReference>
<keyword evidence="1" id="KW-0227">DNA damage</keyword>
<reference evidence="5" key="1">
    <citation type="journal article" date="2019" name="Sci. Rep.">
        <title>Draft genome of Tanacetum cinerariifolium, the natural source of mosquito coil.</title>
        <authorList>
            <person name="Yamashiro T."/>
            <person name="Shiraishi A."/>
            <person name="Satake H."/>
            <person name="Nakayama K."/>
        </authorList>
    </citation>
    <scope>NUCLEOTIDE SEQUENCE</scope>
</reference>
<comment type="catalytic activity">
    <reaction evidence="1">
        <text>ATP + H2O = ADP + phosphate + H(+)</text>
        <dbReference type="Rhea" id="RHEA:13065"/>
        <dbReference type="ChEBI" id="CHEBI:15377"/>
        <dbReference type="ChEBI" id="CHEBI:15378"/>
        <dbReference type="ChEBI" id="CHEBI:30616"/>
        <dbReference type="ChEBI" id="CHEBI:43474"/>
        <dbReference type="ChEBI" id="CHEBI:456216"/>
        <dbReference type="EC" id="5.6.2.3"/>
    </reaction>
</comment>
<sequence length="744" mass="85977">MSMNMYYAYQIHDRVNCYSLLPRGGKLFQQYMVTAYCAIEQARLDYILQNQNEIRNEYLSGIYDAIIRYALAICRVHGNPSFFITFTCNAKWPEIQEYMDSWPELTTADRADIVDRVFKQKVRNYIRFVRTTNLFGDIIAVLYTIEFQKRGLPHCHSLLWVSPSTKVHQDTNVDKYISAELPDPTQDPNVYRIISDLMMHGPCGYANKNASCMKDGNKCNRNFPKPYCDATYIDKYGFVHSRRRDTNISTKRQEVCLDNAYIVPFNRTLCMRFYAHINVKYYGWTILIKYLFKYISKGTNRVVANITTPIGASATTRPAVLTLVVHLENMQQIRFRSKDNLQAVVDNPTKKKTTLTEWTLEDFGLPMPPRRLLNILENRVIMEERNYNRIASLLLPSERTAHSRFKIPLNLNEECICSIKNCQLADLLRETDLIIWDETPMNDLCWFEALDRCLRDILDNPETPFGGKSIIFGGDFRQTLLVKKKASKFEILDASITSSYLESRFKVYTLHQNMRPSWPDITEHEKQHIQRFSSWLLDIGDGNIGEPNATDEENSLLTHIPDELYIPNGDTKVIVCPNNETADTINSHSLSLLNEQERVYLSSDEATPHCNDDGETELLYPSEYLNSLNFPGLPHYRLQLKVRAPIILLRNLNLTGGLCNGTRMIVTQLLNKVIEARIITGNRISEKVFLPRISIINRDMEMPFLFKRKQFLVKISYAMTINKSQGQSLEKIGVFLSKPVFAHG</sequence>
<evidence type="ECO:0000256" key="1">
    <source>
        <dbReference type="RuleBase" id="RU363044"/>
    </source>
</evidence>
<evidence type="ECO:0000259" key="3">
    <source>
        <dbReference type="Pfam" id="PF14214"/>
    </source>
</evidence>
<dbReference type="SUPFAM" id="SSF52540">
    <property type="entry name" value="P-loop containing nucleoside triphosphate hydrolases"/>
    <property type="match status" value="1"/>
</dbReference>
<feature type="domain" description="DNA helicase Pif1-like DEAD-box helicase" evidence="2">
    <location>
        <begin position="390"/>
        <end position="548"/>
    </location>
</feature>
<keyword evidence="1" id="KW-0234">DNA repair</keyword>
<keyword evidence="1" id="KW-0378">Hydrolase</keyword>
<dbReference type="GO" id="GO:0016787">
    <property type="term" value="F:hydrolase activity"/>
    <property type="evidence" value="ECO:0007669"/>
    <property type="project" value="UniProtKB-KW"/>
</dbReference>
<comment type="cofactor">
    <cofactor evidence="1">
        <name>Mg(2+)</name>
        <dbReference type="ChEBI" id="CHEBI:18420"/>
    </cofactor>
</comment>
<dbReference type="GO" id="GO:0006281">
    <property type="term" value="P:DNA repair"/>
    <property type="evidence" value="ECO:0007669"/>
    <property type="project" value="UniProtKB-KW"/>
</dbReference>
<dbReference type="PANTHER" id="PTHR10492:SF96">
    <property type="entry name" value="ATP-DEPENDENT DNA HELICASE"/>
    <property type="match status" value="1"/>
</dbReference>
<organism evidence="5">
    <name type="scientific">Tanacetum cinerariifolium</name>
    <name type="common">Dalmatian daisy</name>
    <name type="synonym">Chrysanthemum cinerariifolium</name>
    <dbReference type="NCBI Taxonomy" id="118510"/>
    <lineage>
        <taxon>Eukaryota</taxon>
        <taxon>Viridiplantae</taxon>
        <taxon>Streptophyta</taxon>
        <taxon>Embryophyta</taxon>
        <taxon>Tracheophyta</taxon>
        <taxon>Spermatophyta</taxon>
        <taxon>Magnoliopsida</taxon>
        <taxon>eudicotyledons</taxon>
        <taxon>Gunneridae</taxon>
        <taxon>Pentapetalae</taxon>
        <taxon>asterids</taxon>
        <taxon>campanulids</taxon>
        <taxon>Asterales</taxon>
        <taxon>Asteraceae</taxon>
        <taxon>Asteroideae</taxon>
        <taxon>Anthemideae</taxon>
        <taxon>Anthemidinae</taxon>
        <taxon>Tanacetum</taxon>
    </lineage>
</organism>
<dbReference type="GO" id="GO:0005524">
    <property type="term" value="F:ATP binding"/>
    <property type="evidence" value="ECO:0007669"/>
    <property type="project" value="UniProtKB-KW"/>
</dbReference>
<dbReference type="InterPro" id="IPR049163">
    <property type="entry name" value="Pif1-like_2B_dom"/>
</dbReference>
<dbReference type="InterPro" id="IPR027417">
    <property type="entry name" value="P-loop_NTPase"/>
</dbReference>
<evidence type="ECO:0000259" key="2">
    <source>
        <dbReference type="Pfam" id="PF05970"/>
    </source>
</evidence>
<comment type="caution">
    <text evidence="5">The sequence shown here is derived from an EMBL/GenBank/DDBJ whole genome shotgun (WGS) entry which is preliminary data.</text>
</comment>
<evidence type="ECO:0000313" key="5">
    <source>
        <dbReference type="EMBL" id="GEY24498.1"/>
    </source>
</evidence>
<proteinExistence type="inferred from homology"/>
<dbReference type="Gene3D" id="3.40.50.300">
    <property type="entry name" value="P-loop containing nucleotide triphosphate hydrolases"/>
    <property type="match status" value="1"/>
</dbReference>
<keyword evidence="1" id="KW-0233">DNA recombination</keyword>
<gene>
    <name evidence="5" type="ORF">Tci_396472</name>
</gene>
<dbReference type="EC" id="5.6.2.3" evidence="1"/>
<evidence type="ECO:0000259" key="4">
    <source>
        <dbReference type="Pfam" id="PF21530"/>
    </source>
</evidence>
<feature type="domain" description="DNA helicase Pif1-like 2B" evidence="4">
    <location>
        <begin position="623"/>
        <end position="669"/>
    </location>
</feature>
<comment type="similarity">
    <text evidence="1">Belongs to the helicase family.</text>
</comment>
<dbReference type="EMBL" id="BKCJ010162889">
    <property type="protein sequence ID" value="GEY24498.1"/>
    <property type="molecule type" value="Genomic_DNA"/>
</dbReference>
<dbReference type="AlphaFoldDB" id="A0A699HG77"/>